<dbReference type="EMBL" id="JBFWIC010000015">
    <property type="protein sequence ID" value="MEZ0475357.1"/>
    <property type="molecule type" value="Genomic_DNA"/>
</dbReference>
<name>A0ABV4HRJ3_9GAMM</name>
<dbReference type="GO" id="GO:0016787">
    <property type="term" value="F:hydrolase activity"/>
    <property type="evidence" value="ECO:0007669"/>
    <property type="project" value="UniProtKB-KW"/>
</dbReference>
<dbReference type="InterPro" id="IPR050266">
    <property type="entry name" value="AB_hydrolase_sf"/>
</dbReference>
<dbReference type="Gene3D" id="3.40.50.1820">
    <property type="entry name" value="alpha/beta hydrolase"/>
    <property type="match status" value="1"/>
</dbReference>
<evidence type="ECO:0000313" key="2">
    <source>
        <dbReference type="EMBL" id="MEZ0475357.1"/>
    </source>
</evidence>
<protein>
    <submittedName>
        <fullName evidence="2">Alpha/beta hydrolase</fullName>
    </submittedName>
</protein>
<accession>A0ABV4HRJ3</accession>
<proteinExistence type="predicted"/>
<organism evidence="2 3">
    <name type="scientific">Luteimonas salinilitoris</name>
    <dbReference type="NCBI Taxonomy" id="3237697"/>
    <lineage>
        <taxon>Bacteria</taxon>
        <taxon>Pseudomonadati</taxon>
        <taxon>Pseudomonadota</taxon>
        <taxon>Gammaproteobacteria</taxon>
        <taxon>Lysobacterales</taxon>
        <taxon>Lysobacteraceae</taxon>
        <taxon>Luteimonas</taxon>
    </lineage>
</organism>
<feature type="domain" description="Serine aminopeptidase S33" evidence="1">
    <location>
        <begin position="84"/>
        <end position="184"/>
    </location>
</feature>
<dbReference type="PANTHER" id="PTHR43798">
    <property type="entry name" value="MONOACYLGLYCEROL LIPASE"/>
    <property type="match status" value="1"/>
</dbReference>
<keyword evidence="2" id="KW-0378">Hydrolase</keyword>
<sequence>MLRVAFLSGSLLRPRATARRAGELFGTPLASSRTRAAAMSDHGASESWLETAGRGEVDWGKVDWKQEGQRIRAYRWGDPQDQPYVLFAHGWSSHGTRFARWIGRLRAAGYAAVAFDQPAHGRSPGRSANLPVFTDTLHAVARHFGPAQAVVGHSLGAAAAAVALAQGLAAERAVLLAPAADPIDASYRFSRQIGLPGRLCRDMIAMFERQIGISMAELQAQHIAPRIGRPALIVHDLEDREVPWSEGERYARLWPHARLLTTRRLGHNRIVDDDGVIDAALRFLAGGTVGERIVSSPNLPYGFA</sequence>
<comment type="caution">
    <text evidence="2">The sequence shown here is derived from an EMBL/GenBank/DDBJ whole genome shotgun (WGS) entry which is preliminary data.</text>
</comment>
<dbReference type="Pfam" id="PF12146">
    <property type="entry name" value="Hydrolase_4"/>
    <property type="match status" value="1"/>
</dbReference>
<gene>
    <name evidence="2" type="ORF">AB6713_12135</name>
</gene>
<dbReference type="PANTHER" id="PTHR43798:SF33">
    <property type="entry name" value="HYDROLASE, PUTATIVE (AFU_ORTHOLOGUE AFUA_2G14860)-RELATED"/>
    <property type="match status" value="1"/>
</dbReference>
<dbReference type="InterPro" id="IPR029058">
    <property type="entry name" value="AB_hydrolase_fold"/>
</dbReference>
<keyword evidence="3" id="KW-1185">Reference proteome</keyword>
<evidence type="ECO:0000313" key="3">
    <source>
        <dbReference type="Proteomes" id="UP001566331"/>
    </source>
</evidence>
<dbReference type="RefSeq" id="WP_370562736.1">
    <property type="nucleotide sequence ID" value="NZ_JBFWIB010000002.1"/>
</dbReference>
<dbReference type="Proteomes" id="UP001566331">
    <property type="component" value="Unassembled WGS sequence"/>
</dbReference>
<evidence type="ECO:0000259" key="1">
    <source>
        <dbReference type="Pfam" id="PF12146"/>
    </source>
</evidence>
<dbReference type="InterPro" id="IPR022742">
    <property type="entry name" value="Hydrolase_4"/>
</dbReference>
<dbReference type="SUPFAM" id="SSF53474">
    <property type="entry name" value="alpha/beta-Hydrolases"/>
    <property type="match status" value="1"/>
</dbReference>
<reference evidence="2 3" key="1">
    <citation type="submission" date="2024-07" db="EMBL/GenBank/DDBJ databases">
        <title>Luteimonas salilacus sp. nov., isolated from the shore soil of Salt Lake in Tibet of China.</title>
        <authorList>
            <person name="Zhang X."/>
            <person name="Li A."/>
        </authorList>
    </citation>
    <scope>NUCLEOTIDE SEQUENCE [LARGE SCALE GENOMIC DNA]</scope>
    <source>
        <strain evidence="2 3">B3-2-R+30</strain>
    </source>
</reference>